<proteinExistence type="predicted"/>
<sequence length="127" mass="14182">MVPACSVVLCSRWWSRGDYGFYALCSLLFYRFPARWAAPFALIGLVALLLGNGGAHMQAAFQWSDLANMSETLLLASLLIWSGGVQRAHYFLAVRLQEVQEQLRQFSKLGARDRAHLILLAQQPGLV</sequence>
<feature type="transmembrane region" description="Helical" evidence="1">
    <location>
        <begin position="36"/>
        <end position="55"/>
    </location>
</feature>
<accession>A0A455SCC8</accession>
<gene>
    <name evidence="2" type="ORF">KTC_01670</name>
</gene>
<name>A0A455SCC8_9CHLR</name>
<dbReference type="EMBL" id="AP019376">
    <property type="protein sequence ID" value="BBH85416.1"/>
    <property type="molecule type" value="Genomic_DNA"/>
</dbReference>
<keyword evidence="1" id="KW-0472">Membrane</keyword>
<keyword evidence="1" id="KW-1133">Transmembrane helix</keyword>
<evidence type="ECO:0000256" key="1">
    <source>
        <dbReference type="SAM" id="Phobius"/>
    </source>
</evidence>
<evidence type="ECO:0000313" key="2">
    <source>
        <dbReference type="EMBL" id="BBH85416.1"/>
    </source>
</evidence>
<reference evidence="2" key="1">
    <citation type="submission" date="2018-12" db="EMBL/GenBank/DDBJ databases">
        <title>Novel natural products biosynthetic potential of the class Ktedonobacteria.</title>
        <authorList>
            <person name="Zheng Y."/>
            <person name="Saitou A."/>
            <person name="Wang C.M."/>
            <person name="Toyoda A."/>
            <person name="Minakuchi Y."/>
            <person name="Sekiguchi Y."/>
            <person name="Ueda K."/>
            <person name="Takano H."/>
            <person name="Sakai Y."/>
            <person name="Yokota A."/>
            <person name="Yabe S."/>
        </authorList>
    </citation>
    <scope>NUCLEOTIDE SEQUENCE</scope>
    <source>
        <strain evidence="2">COM3</strain>
    </source>
</reference>
<keyword evidence="1" id="KW-0812">Transmembrane</keyword>
<organism evidence="2">
    <name type="scientific">Thermosporothrix sp. COM3</name>
    <dbReference type="NCBI Taxonomy" id="2490863"/>
    <lineage>
        <taxon>Bacteria</taxon>
        <taxon>Bacillati</taxon>
        <taxon>Chloroflexota</taxon>
        <taxon>Ktedonobacteria</taxon>
        <taxon>Ktedonobacterales</taxon>
        <taxon>Thermosporotrichaceae</taxon>
        <taxon>Thermosporothrix</taxon>
    </lineage>
</organism>
<dbReference type="AlphaFoldDB" id="A0A455SCC8"/>
<protein>
    <submittedName>
        <fullName evidence="2">Uncharacterized protein</fullName>
    </submittedName>
</protein>